<keyword evidence="2" id="KW-1185">Reference proteome</keyword>
<dbReference type="InterPro" id="IPR025101">
    <property type="entry name" value="DUF4012"/>
</dbReference>
<comment type="caution">
    <text evidence="1">The sequence shown here is derived from an EMBL/GenBank/DDBJ whole genome shotgun (WGS) entry which is preliminary data.</text>
</comment>
<protein>
    <submittedName>
        <fullName evidence="1">DUF4012 domain-containing protein</fullName>
    </submittedName>
</protein>
<sequence>MGIPLVLLIAVVAWVGVRAYLAKGELEAALPLAAQIQAQVVAGDGGTAQTTARALSDRSSSAAALTSDPVWRAFEGIPLLGPNLTVVRQLAAATDDIAQRAVVPLAKIAGTISLSDFKPLNGAINLKPMTDAQPQIDAADATLADVKQRVDAIDTTDTLSVVTSAAAKLSASVDKAAAAVNTLDRAVRVVPTMLGASGPRNYIVLFQNPAELRASGGIPGALALIHTENGAITLAQQASSADFPHYKEPVLPLPTETRGIYGDIVGEYIQDVTLTPNFPLAASLAREMWKRQFGVEADGVISIDPVALSYLLKATGPITLATGDVLTADNAVQLLLSDVYARYKKPADQDKFFAAAASSVFSAVAGGDADPMKLIEALGQAGAERRVLVWSAHDADQAILADTTLAGGLPVSDPDTTRFGVYLNDATGAKMDSYLKVQVALGQTVCRQDARPYFAVTLTMTNTAPTDAATSLPEYVTGGGAFGVKTGNVKTIVSVYGSTDMQNLGVMRNNAVIGYHPATDSTYPVSASSVELAPGESTVITFGWLGGTPFAGDAAAQITPGTSQVIATKAPSSCDSVLWPQP</sequence>
<gene>
    <name evidence="1" type="ORF">MQH31_10475</name>
</gene>
<accession>A0AA41QYF5</accession>
<dbReference type="EMBL" id="JALGAR010000002">
    <property type="protein sequence ID" value="MCI4658231.1"/>
    <property type="molecule type" value="Genomic_DNA"/>
</dbReference>
<dbReference type="Proteomes" id="UP001165341">
    <property type="component" value="Unassembled WGS sequence"/>
</dbReference>
<dbReference type="Pfam" id="PF13196">
    <property type="entry name" value="DUF4012"/>
    <property type="match status" value="1"/>
</dbReference>
<proteinExistence type="predicted"/>
<dbReference type="RefSeq" id="WP_243011989.1">
    <property type="nucleotide sequence ID" value="NZ_JALGAR010000002.1"/>
</dbReference>
<organism evidence="1 2">
    <name type="scientific">Cryobacterium zhongshanensis</name>
    <dbReference type="NCBI Taxonomy" id="2928153"/>
    <lineage>
        <taxon>Bacteria</taxon>
        <taxon>Bacillati</taxon>
        <taxon>Actinomycetota</taxon>
        <taxon>Actinomycetes</taxon>
        <taxon>Micrococcales</taxon>
        <taxon>Microbacteriaceae</taxon>
        <taxon>Cryobacterium</taxon>
    </lineage>
</organism>
<evidence type="ECO:0000313" key="1">
    <source>
        <dbReference type="EMBL" id="MCI4658231.1"/>
    </source>
</evidence>
<reference evidence="1" key="1">
    <citation type="submission" date="2022-03" db="EMBL/GenBank/DDBJ databases">
        <title>Cryobacterium sp. nov. strain ZS14-85, isolated from Antarctic soil.</title>
        <authorList>
            <person name="Li J."/>
            <person name="Niu G."/>
        </authorList>
    </citation>
    <scope>NUCLEOTIDE SEQUENCE</scope>
    <source>
        <strain evidence="1">ZS14-85</strain>
    </source>
</reference>
<evidence type="ECO:0000313" key="2">
    <source>
        <dbReference type="Proteomes" id="UP001165341"/>
    </source>
</evidence>
<name>A0AA41QYF5_9MICO</name>
<dbReference type="AlphaFoldDB" id="A0AA41QYF5"/>